<protein>
    <submittedName>
        <fullName evidence="15">Immunoglobulin-like domain containing receptor 1b</fullName>
    </submittedName>
</protein>
<dbReference type="GO" id="GO:0005923">
    <property type="term" value="C:bicellular tight junction"/>
    <property type="evidence" value="ECO:0007669"/>
    <property type="project" value="UniProtKB-SubCell"/>
</dbReference>
<evidence type="ECO:0000313" key="16">
    <source>
        <dbReference type="Proteomes" id="UP000001038"/>
    </source>
</evidence>
<feature type="transmembrane region" description="Helical" evidence="12">
    <location>
        <begin position="162"/>
        <end position="184"/>
    </location>
</feature>
<feature type="signal peptide" evidence="13">
    <location>
        <begin position="1"/>
        <end position="20"/>
    </location>
</feature>
<dbReference type="Proteomes" id="UP000001038">
    <property type="component" value="Chromosome 21"/>
</dbReference>
<keyword evidence="8" id="KW-1015">Disulfide bond</keyword>
<dbReference type="PROSITE" id="PS50835">
    <property type="entry name" value="IG_LIKE"/>
    <property type="match status" value="1"/>
</dbReference>
<evidence type="ECO:0000256" key="4">
    <source>
        <dbReference type="ARBA" id="ARBA00022692"/>
    </source>
</evidence>
<dbReference type="CTD" id="393364"/>
<evidence type="ECO:0000256" key="7">
    <source>
        <dbReference type="ARBA" id="ARBA00023136"/>
    </source>
</evidence>
<dbReference type="PANTHER" id="PTHR15923">
    <property type="entry name" value="TRANSMEMBRANE AND IMMUNOGLOBULIN DOMAIN-CONTAINING PROTEIN"/>
    <property type="match status" value="1"/>
</dbReference>
<dbReference type="Bgee" id="ENSORLG00000012732">
    <property type="expression patterns" value="Expressed in intestine and 12 other cell types or tissues"/>
</dbReference>
<evidence type="ECO:0000256" key="1">
    <source>
        <dbReference type="ARBA" id="ARBA00004435"/>
    </source>
</evidence>
<comment type="similarity">
    <text evidence="2">Belongs to the immunoglobulin superfamily. LISCH7 family.</text>
</comment>
<evidence type="ECO:0000256" key="5">
    <source>
        <dbReference type="ARBA" id="ARBA00022949"/>
    </source>
</evidence>
<comment type="subcellular location">
    <subcellularLocation>
        <location evidence="1">Cell junction</location>
        <location evidence="1">Tight junction</location>
    </subcellularLocation>
    <subcellularLocation>
        <location evidence="10">Endomembrane system</location>
        <topology evidence="10">Single-pass type I membrane protein</topology>
    </subcellularLocation>
</comment>
<dbReference type="Gene3D" id="2.60.40.10">
    <property type="entry name" value="Immunoglobulins"/>
    <property type="match status" value="1"/>
</dbReference>
<dbReference type="PANTHER" id="PTHR15923:SF6">
    <property type="entry name" value="IMMUNOGLOBULIN-LIKE DOMAIN CONTAINING RECEPTOR 1B PRECURSOR"/>
    <property type="match status" value="1"/>
</dbReference>
<feature type="region of interest" description="Disordered" evidence="11">
    <location>
        <begin position="379"/>
        <end position="553"/>
    </location>
</feature>
<evidence type="ECO:0000256" key="2">
    <source>
        <dbReference type="ARBA" id="ARBA00009491"/>
    </source>
</evidence>
<evidence type="ECO:0000313" key="15">
    <source>
        <dbReference type="Ensembl" id="ENSORLP00000015948.2"/>
    </source>
</evidence>
<feature type="compositionally biased region" description="Polar residues" evidence="11">
    <location>
        <begin position="517"/>
        <end position="535"/>
    </location>
</feature>
<dbReference type="Ensembl" id="ENSORLT00000015949.2">
    <property type="protein sequence ID" value="ENSORLP00000015948.2"/>
    <property type="gene ID" value="ENSORLG00000012732.2"/>
</dbReference>
<feature type="chain" id="PRO_5017264567" evidence="13">
    <location>
        <begin position="21"/>
        <end position="553"/>
    </location>
</feature>
<dbReference type="InterPro" id="IPR036179">
    <property type="entry name" value="Ig-like_dom_sf"/>
</dbReference>
<dbReference type="GeneID" id="101175444"/>
<reference evidence="15 16" key="1">
    <citation type="journal article" date="2007" name="Nature">
        <title>The medaka draft genome and insights into vertebrate genome evolution.</title>
        <authorList>
            <person name="Kasahara M."/>
            <person name="Naruse K."/>
            <person name="Sasaki S."/>
            <person name="Nakatani Y."/>
            <person name="Qu W."/>
            <person name="Ahsan B."/>
            <person name="Yamada T."/>
            <person name="Nagayasu Y."/>
            <person name="Doi K."/>
            <person name="Kasai Y."/>
            <person name="Jindo T."/>
            <person name="Kobayashi D."/>
            <person name="Shimada A."/>
            <person name="Toyoda A."/>
            <person name="Kuroki Y."/>
            <person name="Fujiyama A."/>
            <person name="Sasaki T."/>
            <person name="Shimizu A."/>
            <person name="Asakawa S."/>
            <person name="Shimizu N."/>
            <person name="Hashimoto S."/>
            <person name="Yang J."/>
            <person name="Lee Y."/>
            <person name="Matsushima K."/>
            <person name="Sugano S."/>
            <person name="Sakaizumi M."/>
            <person name="Narita T."/>
            <person name="Ohishi K."/>
            <person name="Haga S."/>
            <person name="Ohta F."/>
            <person name="Nomoto H."/>
            <person name="Nogata K."/>
            <person name="Morishita T."/>
            <person name="Endo T."/>
            <person name="Shin-I T."/>
            <person name="Takeda H."/>
            <person name="Morishita S."/>
            <person name="Kohara Y."/>
        </authorList>
    </citation>
    <scope>NUCLEOTIDE SEQUENCE [LARGE SCALE GENOMIC DNA]</scope>
    <source>
        <strain evidence="15 16">Hd-rR</strain>
    </source>
</reference>
<keyword evidence="7 12" id="KW-0472">Membrane</keyword>
<dbReference type="KEGG" id="ola:101175444"/>
<dbReference type="STRING" id="8090.ENSORLP00000015948"/>
<dbReference type="Pfam" id="PF05624">
    <property type="entry name" value="LSR"/>
    <property type="match status" value="1"/>
</dbReference>
<dbReference type="HOGENOM" id="CLU_037131_0_0_1"/>
<evidence type="ECO:0000256" key="13">
    <source>
        <dbReference type="SAM" id="SignalP"/>
    </source>
</evidence>
<keyword evidence="9" id="KW-0393">Immunoglobulin domain</keyword>
<evidence type="ECO:0000256" key="3">
    <source>
        <dbReference type="ARBA" id="ARBA00022427"/>
    </source>
</evidence>
<dbReference type="eggNOG" id="ENOG502QS11">
    <property type="taxonomic scope" value="Eukaryota"/>
</dbReference>
<evidence type="ECO:0000256" key="6">
    <source>
        <dbReference type="ARBA" id="ARBA00022989"/>
    </source>
</evidence>
<keyword evidence="4 12" id="KW-0812">Transmembrane</keyword>
<proteinExistence type="inferred from homology"/>
<dbReference type="InterPro" id="IPR013783">
    <property type="entry name" value="Ig-like_fold"/>
</dbReference>
<dbReference type="SUPFAM" id="SSF48726">
    <property type="entry name" value="Immunoglobulin"/>
    <property type="match status" value="1"/>
</dbReference>
<dbReference type="GeneTree" id="ENSGT00950000183058"/>
<evidence type="ECO:0000256" key="11">
    <source>
        <dbReference type="SAM" id="MobiDB-lite"/>
    </source>
</evidence>
<dbReference type="AlphaFoldDB" id="H2MBM4"/>
<accession>H2MBM4</accession>
<dbReference type="InterPro" id="IPR051874">
    <property type="entry name" value="Ig-like_domain-LISCH7"/>
</dbReference>
<sequence>MENLFVVSLLLVHLPTELLSVQVVVPQTERSTMLFSNVILYCDYSTSASSQDVLVSWKFKSFCKDPVLEYYSTAYQAALQLGQDPANDCPDRQRTVRTVVQKRGGNEPVLGVEYRNRKITIQNKADLVINEVMWWDNGMYYCSIDAAGDTTGDSDREIKLIVFHWLTVLLIIMGALLLIMLCCICCCQCCPQKCCCYVRCPCCPQTCCCPEKAVMQHRMVREAQKAMAPWMKGQPIYAPISSNMSSQGGPLLYPGFYSDYPTKQSFAMTPMQPSPMALQQQAPPPPPHQYSGSFQGSIQGTNQVLDFLENQVKGLDVGVPQMSPYAHQIMFQPQPRLEPAPHAVPYAPGPPSMLSALDEMGVKGVERRVITLPPIVQRIPGLSSHGGAAGRHGARGYRASSHSSGSTNPSARGYADNTPARHGILRDYSDDSDLDFRRGRAPHRGSRNEGGGSSGRSRGGSRPRTRSQDDLLEEMYERAARKGRSLTPPQRPKEPWSSDEEDRRRRKGGRGKGWTEQPPSYSTIDIQHGNSSSHKNYAPLSDRGSHSSSSVVI</sequence>
<feature type="compositionally biased region" description="Gly residues" evidence="11">
    <location>
        <begin position="448"/>
        <end position="458"/>
    </location>
</feature>
<dbReference type="GO" id="GO:0005886">
    <property type="term" value="C:plasma membrane"/>
    <property type="evidence" value="ECO:0000318"/>
    <property type="project" value="GO_Central"/>
</dbReference>
<keyword evidence="13" id="KW-0732">Signal</keyword>
<dbReference type="InterPro" id="IPR008664">
    <property type="entry name" value="LISCH7"/>
</dbReference>
<keyword evidence="6 12" id="KW-1133">Transmembrane helix</keyword>
<dbReference type="GO" id="GO:0012505">
    <property type="term" value="C:endomembrane system"/>
    <property type="evidence" value="ECO:0007669"/>
    <property type="project" value="UniProtKB-SubCell"/>
</dbReference>
<keyword evidence="5" id="KW-0965">Cell junction</keyword>
<evidence type="ECO:0000256" key="8">
    <source>
        <dbReference type="ARBA" id="ARBA00023157"/>
    </source>
</evidence>
<evidence type="ECO:0000256" key="12">
    <source>
        <dbReference type="SAM" id="Phobius"/>
    </source>
</evidence>
<gene>
    <name evidence="15" type="primary">ildr1a</name>
</gene>
<dbReference type="GO" id="GO:0070506">
    <property type="term" value="F:high-density lipoprotein particle receptor activity"/>
    <property type="evidence" value="ECO:0000318"/>
    <property type="project" value="GO_Central"/>
</dbReference>
<reference evidence="15" key="3">
    <citation type="submission" date="2025-09" db="UniProtKB">
        <authorList>
            <consortium name="Ensembl"/>
        </authorList>
    </citation>
    <scope>IDENTIFICATION</scope>
    <source>
        <strain evidence="15">Hd-rR</strain>
    </source>
</reference>
<dbReference type="OrthoDB" id="9944507at2759"/>
<keyword evidence="16" id="KW-1185">Reference proteome</keyword>
<evidence type="ECO:0000259" key="14">
    <source>
        <dbReference type="PROSITE" id="PS50835"/>
    </source>
</evidence>
<organism evidence="15 16">
    <name type="scientific">Oryzias latipes</name>
    <name type="common">Japanese rice fish</name>
    <name type="synonym">Japanese killifish</name>
    <dbReference type="NCBI Taxonomy" id="8090"/>
    <lineage>
        <taxon>Eukaryota</taxon>
        <taxon>Metazoa</taxon>
        <taxon>Chordata</taxon>
        <taxon>Craniata</taxon>
        <taxon>Vertebrata</taxon>
        <taxon>Euteleostomi</taxon>
        <taxon>Actinopterygii</taxon>
        <taxon>Neopterygii</taxon>
        <taxon>Teleostei</taxon>
        <taxon>Neoteleostei</taxon>
        <taxon>Acanthomorphata</taxon>
        <taxon>Ovalentaria</taxon>
        <taxon>Atherinomorphae</taxon>
        <taxon>Beloniformes</taxon>
        <taxon>Adrianichthyidae</taxon>
        <taxon>Oryziinae</taxon>
        <taxon>Oryzias</taxon>
    </lineage>
</organism>
<evidence type="ECO:0000256" key="10">
    <source>
        <dbReference type="ARBA" id="ARBA00046288"/>
    </source>
</evidence>
<reference evidence="15" key="2">
    <citation type="submission" date="2025-08" db="UniProtKB">
        <authorList>
            <consortium name="Ensembl"/>
        </authorList>
    </citation>
    <scope>IDENTIFICATION</scope>
    <source>
        <strain evidence="15">Hd-rR</strain>
    </source>
</reference>
<evidence type="ECO:0000256" key="9">
    <source>
        <dbReference type="ARBA" id="ARBA00023319"/>
    </source>
</evidence>
<dbReference type="InterPro" id="IPR007110">
    <property type="entry name" value="Ig-like_dom"/>
</dbReference>
<name>H2MBM4_ORYLA</name>
<feature type="compositionally biased region" description="Basic and acidic residues" evidence="11">
    <location>
        <begin position="424"/>
        <end position="438"/>
    </location>
</feature>
<keyword evidence="3" id="KW-0796">Tight junction</keyword>
<dbReference type="FunCoup" id="H2MBM4">
    <property type="interactions" value="922"/>
</dbReference>
<feature type="domain" description="Ig-like" evidence="14">
    <location>
        <begin position="15"/>
        <end position="159"/>
    </location>
</feature>
<dbReference type="InParanoid" id="H2MBM4"/>